<evidence type="ECO:0000256" key="2">
    <source>
        <dbReference type="ARBA" id="ARBA00022490"/>
    </source>
</evidence>
<evidence type="ECO:0000256" key="3">
    <source>
        <dbReference type="ARBA" id="ARBA00022737"/>
    </source>
</evidence>
<evidence type="ECO:0000256" key="6">
    <source>
        <dbReference type="SAM" id="MobiDB-lite"/>
    </source>
</evidence>
<sequence length="1218" mass="133386">MTADQELTAHQELTRLFNDSEVATALIESLRNAGVEVRSGSVTGIIRGRSGASLAKATLADIEPKHRPRLCVIKFCPRVSAAREPEVRLHTRALKQSPPGFRDRHLAEIAFPAVRCSEDAIVVGQSMVDGIPLAAVAPDQIARVCEVVWTEILEKWAGEEFDVEHSTVADLLHCELGDSFRAGGWLREWAEEHRLLTPAFLQLPGEAPLPNPWRLFDEDLHGARAEIDYLVGRTHGDLHGDNVLVPEYDKIVHADDFRLIDLATYDPRGPLSRDLATLLLSLGSPGIGESTERSQEAFLTYLERDRRDDGLDDRMLGEVRGIIDALREPTLRFVVRHNWESVWHPQLKVSLLAQAMLHSAYTSGSEDARRWCSRLAGRLTRRLLGPLDLRADEAVPFDAGDIVERIRTAARPVGSASEFVDRIDLGGRLRVALKDPNTSVIVVSGPPGIGKTALVRKILAELGRGDPDIESSAVGWHDAAHYGEIGVLTLLKDIEPQRSSQVAGPPALARLVMALDRLKREGGVRPVIVLDTAEDLLKEGHLRDPQLDLALDAVQGRRPSLAKVVFVTQHPPVATTGVTWTDSACRISLEGLEPPSLAEYFAKLDPDGRYGLTGMEEDVLRSVHGRLEGNPRLAELLHACLSSERPALPAGEVASWLSTVEPGEMHQRLARMFVDWLPYDQQRVAEAVAALGVPVDTETVISVLEPDMTAARVGPALRALVAARLVLKRGDGRVYLRKNEIVAVLGCLAQDNQGEGELSALAELGVRAADALAAMQKDVEDVRSIADLDMHFARVDLWLRAGMYGVAHDLIDSMDKLVQVWGSGAELRTQREAVRGRLQDDWEGEMINLAALGDIYSLSSELPSAQDAYDAALTIAKEHQAREAIRRVHIGMGSMYWEHDDLANAEEHYRWALGLAGEDDEEGDDGGDRAAALLGLADCRQRHGDYQRAAEDALAAFGAARGTDCALASGAALRLVRWYAEPDQIPDALRMLADCKELIQERPDPSARADLLDSTANLHLYRDLYSDARTAARGAVDVAREYRDPINLRRALTTLALTHVHLDDFLAARTAIEESARYRVAGRDTVELALRGIIAHRLNFPATARDLFQQLHHETSRRTGADENDLAAWDFTGIARCYSVLLGDAEPATALEAFSHARPKPAEPTGGPTVEPAPRSAAVPTPGLDDRLRFMVETLANGDTILEPVLSALARIRPGRDG</sequence>
<feature type="region of interest" description="Disordered" evidence="6">
    <location>
        <begin position="1156"/>
        <end position="1183"/>
    </location>
</feature>
<evidence type="ECO:0000313" key="8">
    <source>
        <dbReference type="EMBL" id="GAA4237801.1"/>
    </source>
</evidence>
<name>A0ABP8CD58_9ACTN</name>
<evidence type="ECO:0000256" key="5">
    <source>
        <dbReference type="ARBA" id="ARBA00038253"/>
    </source>
</evidence>
<dbReference type="Gene3D" id="3.40.50.300">
    <property type="entry name" value="P-loop containing nucleotide triphosphate hydrolases"/>
    <property type="match status" value="1"/>
</dbReference>
<comment type="subcellular location">
    <subcellularLocation>
        <location evidence="1">Cytoplasm</location>
    </subcellularLocation>
</comment>
<accession>A0ABP8CD58</accession>
<dbReference type="PANTHER" id="PTHR46630">
    <property type="entry name" value="TETRATRICOPEPTIDE REPEAT PROTEIN 29"/>
    <property type="match status" value="1"/>
</dbReference>
<dbReference type="InterPro" id="IPR027417">
    <property type="entry name" value="P-loop_NTPase"/>
</dbReference>
<dbReference type="InterPro" id="IPR019734">
    <property type="entry name" value="TPR_rpt"/>
</dbReference>
<dbReference type="SMART" id="SM00028">
    <property type="entry name" value="TPR"/>
    <property type="match status" value="3"/>
</dbReference>
<comment type="similarity">
    <text evidence="5">Belongs to the Rap family.</text>
</comment>
<dbReference type="EMBL" id="BAABAS010000019">
    <property type="protein sequence ID" value="GAA4237801.1"/>
    <property type="molecule type" value="Genomic_DNA"/>
</dbReference>
<dbReference type="SUPFAM" id="SSF48452">
    <property type="entry name" value="TPR-like"/>
    <property type="match status" value="2"/>
</dbReference>
<dbReference type="InterPro" id="IPR003593">
    <property type="entry name" value="AAA+_ATPase"/>
</dbReference>
<organism evidence="8 9">
    <name type="scientific">Actinomadura meridiana</name>
    <dbReference type="NCBI Taxonomy" id="559626"/>
    <lineage>
        <taxon>Bacteria</taxon>
        <taxon>Bacillati</taxon>
        <taxon>Actinomycetota</taxon>
        <taxon>Actinomycetes</taxon>
        <taxon>Streptosporangiales</taxon>
        <taxon>Thermomonosporaceae</taxon>
        <taxon>Actinomadura</taxon>
    </lineage>
</organism>
<dbReference type="SUPFAM" id="SSF56112">
    <property type="entry name" value="Protein kinase-like (PK-like)"/>
    <property type="match status" value="1"/>
</dbReference>
<keyword evidence="3" id="KW-0677">Repeat</keyword>
<feature type="domain" description="AAA+ ATPase" evidence="7">
    <location>
        <begin position="437"/>
        <end position="593"/>
    </location>
</feature>
<keyword evidence="2" id="KW-0963">Cytoplasm</keyword>
<dbReference type="InterPro" id="IPR011009">
    <property type="entry name" value="Kinase-like_dom_sf"/>
</dbReference>
<evidence type="ECO:0000313" key="9">
    <source>
        <dbReference type="Proteomes" id="UP001501710"/>
    </source>
</evidence>
<dbReference type="PANTHER" id="PTHR46630:SF1">
    <property type="entry name" value="TETRATRICOPEPTIDE REPEAT PROTEIN 29"/>
    <property type="match status" value="1"/>
</dbReference>
<dbReference type="SUPFAM" id="SSF52540">
    <property type="entry name" value="P-loop containing nucleoside triphosphate hydrolases"/>
    <property type="match status" value="1"/>
</dbReference>
<gene>
    <name evidence="8" type="ORF">GCM10022254_51120</name>
</gene>
<keyword evidence="4" id="KW-0802">TPR repeat</keyword>
<proteinExistence type="inferred from homology"/>
<dbReference type="SMART" id="SM00382">
    <property type="entry name" value="AAA"/>
    <property type="match status" value="1"/>
</dbReference>
<dbReference type="Gene3D" id="1.25.40.10">
    <property type="entry name" value="Tetratricopeptide repeat domain"/>
    <property type="match status" value="2"/>
</dbReference>
<keyword evidence="9" id="KW-1185">Reference proteome</keyword>
<protein>
    <submittedName>
        <fullName evidence="8">Tetratricopeptide repeat protein</fullName>
    </submittedName>
</protein>
<evidence type="ECO:0000259" key="7">
    <source>
        <dbReference type="SMART" id="SM00382"/>
    </source>
</evidence>
<comment type="caution">
    <text evidence="8">The sequence shown here is derived from an EMBL/GenBank/DDBJ whole genome shotgun (WGS) entry which is preliminary data.</text>
</comment>
<reference evidence="9" key="1">
    <citation type="journal article" date="2019" name="Int. J. Syst. Evol. Microbiol.">
        <title>The Global Catalogue of Microorganisms (GCM) 10K type strain sequencing project: providing services to taxonomists for standard genome sequencing and annotation.</title>
        <authorList>
            <consortium name="The Broad Institute Genomics Platform"/>
            <consortium name="The Broad Institute Genome Sequencing Center for Infectious Disease"/>
            <person name="Wu L."/>
            <person name="Ma J."/>
        </authorList>
    </citation>
    <scope>NUCLEOTIDE SEQUENCE [LARGE SCALE GENOMIC DNA]</scope>
    <source>
        <strain evidence="9">JCM 17440</strain>
    </source>
</reference>
<dbReference type="Proteomes" id="UP001501710">
    <property type="component" value="Unassembled WGS sequence"/>
</dbReference>
<evidence type="ECO:0000256" key="1">
    <source>
        <dbReference type="ARBA" id="ARBA00004496"/>
    </source>
</evidence>
<evidence type="ECO:0000256" key="4">
    <source>
        <dbReference type="ARBA" id="ARBA00022803"/>
    </source>
</evidence>
<dbReference type="InterPro" id="IPR051476">
    <property type="entry name" value="Bac_ResReg_Asp_Phosphatase"/>
</dbReference>
<dbReference type="InterPro" id="IPR011990">
    <property type="entry name" value="TPR-like_helical_dom_sf"/>
</dbReference>